<dbReference type="Gene3D" id="1.20.1640.10">
    <property type="entry name" value="Multidrug efflux transporter AcrB transmembrane domain"/>
    <property type="match status" value="2"/>
</dbReference>
<dbReference type="SUPFAM" id="SSF82866">
    <property type="entry name" value="Multidrug efflux transporter AcrB transmembrane domain"/>
    <property type="match status" value="2"/>
</dbReference>
<feature type="transmembrane region" description="Helical" evidence="6">
    <location>
        <begin position="308"/>
        <end position="329"/>
    </location>
</feature>
<keyword evidence="4 6" id="KW-1133">Transmembrane helix</keyword>
<feature type="transmembrane region" description="Helical" evidence="6">
    <location>
        <begin position="281"/>
        <end position="302"/>
    </location>
</feature>
<dbReference type="InterPro" id="IPR050545">
    <property type="entry name" value="Mycobact_MmpL"/>
</dbReference>
<name>A0ABU6JXM4_9RHOO</name>
<evidence type="ECO:0000313" key="8">
    <source>
        <dbReference type="EMBL" id="MEC5384188.1"/>
    </source>
</evidence>
<keyword evidence="2" id="KW-1003">Cell membrane</keyword>
<feature type="transmembrane region" description="Helical" evidence="6">
    <location>
        <begin position="427"/>
        <end position="448"/>
    </location>
</feature>
<reference evidence="8 9" key="1">
    <citation type="submission" date="2024-01" db="EMBL/GenBank/DDBJ databases">
        <title>Uliginosibacterium soil sp. nov.</title>
        <authorList>
            <person name="Lv Y."/>
        </authorList>
    </citation>
    <scope>NUCLEOTIDE SEQUENCE [LARGE SCALE GENOMIC DNA]</scope>
    <source>
        <strain evidence="8 9">H3</strain>
    </source>
</reference>
<evidence type="ECO:0000256" key="4">
    <source>
        <dbReference type="ARBA" id="ARBA00022989"/>
    </source>
</evidence>
<proteinExistence type="predicted"/>
<feature type="transmembrane region" description="Helical" evidence="6">
    <location>
        <begin position="12"/>
        <end position="33"/>
    </location>
</feature>
<feature type="transmembrane region" description="Helical" evidence="6">
    <location>
        <begin position="657"/>
        <end position="676"/>
    </location>
</feature>
<dbReference type="InterPro" id="IPR004869">
    <property type="entry name" value="MMPL_dom"/>
</dbReference>
<feature type="transmembrane region" description="Helical" evidence="6">
    <location>
        <begin position="350"/>
        <end position="370"/>
    </location>
</feature>
<feature type="transmembrane region" description="Helical" evidence="6">
    <location>
        <begin position="709"/>
        <end position="729"/>
    </location>
</feature>
<comment type="subcellular location">
    <subcellularLocation>
        <location evidence="1">Cell membrane</location>
        <topology evidence="1">Multi-pass membrane protein</topology>
    </subcellularLocation>
</comment>
<dbReference type="Proteomes" id="UP001331561">
    <property type="component" value="Unassembled WGS sequence"/>
</dbReference>
<accession>A0ABU6JXM4</accession>
<gene>
    <name evidence="8" type="ORF">VVD49_00565</name>
</gene>
<dbReference type="PANTHER" id="PTHR33406:SF13">
    <property type="entry name" value="MEMBRANE PROTEIN YDFJ"/>
    <property type="match status" value="1"/>
</dbReference>
<evidence type="ECO:0000256" key="5">
    <source>
        <dbReference type="ARBA" id="ARBA00023136"/>
    </source>
</evidence>
<evidence type="ECO:0000313" key="9">
    <source>
        <dbReference type="Proteomes" id="UP001331561"/>
    </source>
</evidence>
<feature type="transmembrane region" description="Helical" evidence="6">
    <location>
        <begin position="376"/>
        <end position="395"/>
    </location>
</feature>
<evidence type="ECO:0000256" key="6">
    <source>
        <dbReference type="SAM" id="Phobius"/>
    </source>
</evidence>
<keyword evidence="5 6" id="KW-0472">Membrane</keyword>
<keyword evidence="9" id="KW-1185">Reference proteome</keyword>
<evidence type="ECO:0000259" key="7">
    <source>
        <dbReference type="Pfam" id="PF03176"/>
    </source>
</evidence>
<dbReference type="Pfam" id="PF03176">
    <property type="entry name" value="MMPL"/>
    <property type="match status" value="1"/>
</dbReference>
<feature type="transmembrane region" description="Helical" evidence="6">
    <location>
        <begin position="769"/>
        <end position="792"/>
    </location>
</feature>
<feature type="transmembrane region" description="Helical" evidence="6">
    <location>
        <begin position="257"/>
        <end position="274"/>
    </location>
</feature>
<keyword evidence="3 6" id="KW-0812">Transmembrane</keyword>
<evidence type="ECO:0000256" key="3">
    <source>
        <dbReference type="ARBA" id="ARBA00022692"/>
    </source>
</evidence>
<dbReference type="PANTHER" id="PTHR33406">
    <property type="entry name" value="MEMBRANE PROTEIN MJ1562-RELATED"/>
    <property type="match status" value="1"/>
</dbReference>
<feature type="transmembrane region" description="Helical" evidence="6">
    <location>
        <begin position="745"/>
        <end position="763"/>
    </location>
</feature>
<feature type="domain" description="Membrane transport protein MMPL" evidence="7">
    <location>
        <begin position="180"/>
        <end position="399"/>
    </location>
</feature>
<evidence type="ECO:0000256" key="2">
    <source>
        <dbReference type="ARBA" id="ARBA00022475"/>
    </source>
</evidence>
<dbReference type="RefSeq" id="WP_327597171.1">
    <property type="nucleotide sequence ID" value="NZ_JAYXHS010000001.1"/>
</dbReference>
<evidence type="ECO:0000256" key="1">
    <source>
        <dbReference type="ARBA" id="ARBA00004651"/>
    </source>
</evidence>
<sequence length="799" mass="84289">MSAVRRTLAGKLPLLIWLVALVLCVGVILRTHFVADMSAFLPSNPDAQQRVLVEQLRDGTIARLMIVGIEGGDAASRHRASRELAAKLRQSPRFIGVQNGESATLARDRSFYFNNRYLLSPAVTTEHFTADGLREAIGNSLDSLSGSAGMMLKSLLAKDPTGETLELIDNLQQGGGPRVADDVWVSRDDSRALLLLQTSAAGSDTDAQAATIAEVRSSFEAVRGQSGDQANAMRVVLTGAGVFSVHSRDAIKFDARLLAGLSTVFVVILLLAVYRSTRLLILGLMPVLSGALAGIAAVSLGFGQVHGLTLGFGATLIGEAVDYSIYLFVQSGQNSQGAAPRSWEGKFWRTVLIGVATSVCGFGAMLVSGFPGLAQLGLYSMSGLLAAVLVTRYVLPSLMPKSVNMRDIEPIGARLTSAAHWLARGRVIALGLIAAATVFLCVQHAHIWNHDISALNPVPRADQELDAQLRGELGAPDSRYLLAFNAADEQAALRAAEKLDAPLRKLVDDGVLAGFNSPARMLPSLATQQARQSAMPDAATLRSNLQTALVDMPLRADKLEGFVDDVQAARTRKPLTRADLDGTASALGLDAMLARKSEGYTLLIPLNAPASNEKGLDLQQLRTALASSQLEGGNENLHVIDLRDQAESLYAGYLDEAIRLSAWGLAAVIGVIALALRDARRIVRVLLPLAGSVALVMAGLVLSGTMLSILHLIGLLLTVAVGSNYALFFDQGDEDTTPAQQHRTIVSLVLANLATVVGFGLLATSSVSVLSALGATVGPGALLSLLLAAVLVPAKRTSA</sequence>
<dbReference type="EMBL" id="JAYXHS010000001">
    <property type="protein sequence ID" value="MEC5384188.1"/>
    <property type="molecule type" value="Genomic_DNA"/>
</dbReference>
<feature type="transmembrane region" description="Helical" evidence="6">
    <location>
        <begin position="683"/>
        <end position="703"/>
    </location>
</feature>
<protein>
    <submittedName>
        <fullName evidence="8">MMPL family transporter</fullName>
    </submittedName>
</protein>
<organism evidence="8 9">
    <name type="scientific">Uliginosibacterium silvisoli</name>
    <dbReference type="NCBI Taxonomy" id="3114758"/>
    <lineage>
        <taxon>Bacteria</taxon>
        <taxon>Pseudomonadati</taxon>
        <taxon>Pseudomonadota</taxon>
        <taxon>Betaproteobacteria</taxon>
        <taxon>Rhodocyclales</taxon>
        <taxon>Zoogloeaceae</taxon>
        <taxon>Uliginosibacterium</taxon>
    </lineage>
</organism>
<comment type="caution">
    <text evidence="8">The sequence shown here is derived from an EMBL/GenBank/DDBJ whole genome shotgun (WGS) entry which is preliminary data.</text>
</comment>